<dbReference type="Gene3D" id="1.10.510.10">
    <property type="entry name" value="Transferase(Phosphotransferase) domain 1"/>
    <property type="match status" value="1"/>
</dbReference>
<evidence type="ECO:0000256" key="5">
    <source>
        <dbReference type="ARBA" id="ARBA00022723"/>
    </source>
</evidence>
<accession>A0A1H8Q9F1</accession>
<evidence type="ECO:0000256" key="8">
    <source>
        <dbReference type="ARBA" id="ARBA00022840"/>
    </source>
</evidence>
<keyword evidence="5 11" id="KW-0479">Metal-binding</keyword>
<dbReference type="OrthoDB" id="5392197at2"/>
<name>A0A1H8Q9F1_9GAMM</name>
<feature type="active site" evidence="11">
    <location>
        <position position="222"/>
    </location>
</feature>
<evidence type="ECO:0000256" key="2">
    <source>
        <dbReference type="ARBA" id="ARBA00022527"/>
    </source>
</evidence>
<dbReference type="GO" id="GO:0004674">
    <property type="term" value="F:protein serine/threonine kinase activity"/>
    <property type="evidence" value="ECO:0007669"/>
    <property type="project" value="UniProtKB-UniRule"/>
</dbReference>
<dbReference type="STRING" id="406100.SAMN04488052_101439"/>
<dbReference type="PANTHER" id="PTHR39573">
    <property type="entry name" value="STRESS RESPONSE KINASE A"/>
    <property type="match status" value="1"/>
</dbReference>
<evidence type="ECO:0000256" key="4">
    <source>
        <dbReference type="ARBA" id="ARBA00022679"/>
    </source>
</evidence>
<keyword evidence="6 11" id="KW-0547">Nucleotide-binding</keyword>
<dbReference type="PANTHER" id="PTHR39573:SF1">
    <property type="entry name" value="STRESS RESPONSE KINASE A"/>
    <property type="match status" value="1"/>
</dbReference>
<organism evidence="13 14">
    <name type="scientific">Aquisalimonas asiatica</name>
    <dbReference type="NCBI Taxonomy" id="406100"/>
    <lineage>
        <taxon>Bacteria</taxon>
        <taxon>Pseudomonadati</taxon>
        <taxon>Pseudomonadota</taxon>
        <taxon>Gammaproteobacteria</taxon>
        <taxon>Chromatiales</taxon>
        <taxon>Ectothiorhodospiraceae</taxon>
        <taxon>Aquisalimonas</taxon>
    </lineage>
</organism>
<feature type="binding site" evidence="11">
    <location>
        <position position="222"/>
    </location>
    <ligand>
        <name>Mg(2+)</name>
        <dbReference type="ChEBI" id="CHEBI:18420"/>
    </ligand>
</feature>
<keyword evidence="2 11" id="KW-0723">Serine/threonine-protein kinase</keyword>
<dbReference type="GO" id="GO:0005737">
    <property type="term" value="C:cytoplasm"/>
    <property type="evidence" value="ECO:0007669"/>
    <property type="project" value="UniProtKB-SubCell"/>
</dbReference>
<dbReference type="SUPFAM" id="SSF56112">
    <property type="entry name" value="Protein kinase-like (PK-like)"/>
    <property type="match status" value="1"/>
</dbReference>
<keyword evidence="4 11" id="KW-0808">Transferase</keyword>
<dbReference type="Gene3D" id="3.30.200.70">
    <property type="match status" value="1"/>
</dbReference>
<reference evidence="13 14" key="1">
    <citation type="submission" date="2016-10" db="EMBL/GenBank/DDBJ databases">
        <authorList>
            <person name="de Groot N.N."/>
        </authorList>
    </citation>
    <scope>NUCLEOTIDE SEQUENCE [LARGE SCALE GENOMIC DNA]</scope>
    <source>
        <strain evidence="13 14">CGMCC 1.6291</strain>
    </source>
</reference>
<feature type="binding site" evidence="11">
    <location>
        <position position="210"/>
    </location>
    <ligand>
        <name>Mg(2+)</name>
        <dbReference type="ChEBI" id="CHEBI:18420"/>
    </ligand>
</feature>
<evidence type="ECO:0000256" key="7">
    <source>
        <dbReference type="ARBA" id="ARBA00022777"/>
    </source>
</evidence>
<evidence type="ECO:0000256" key="9">
    <source>
        <dbReference type="ARBA" id="ARBA00022842"/>
    </source>
</evidence>
<dbReference type="AlphaFoldDB" id="A0A1H8Q9F1"/>
<feature type="domain" description="Aminoglycoside phosphotransferase" evidence="12">
    <location>
        <begin position="37"/>
        <end position="264"/>
    </location>
</feature>
<comment type="catalytic activity">
    <reaction evidence="11">
        <text>L-threonyl-[protein] + ATP = O-phospho-L-threonyl-[protein] + ADP + H(+)</text>
        <dbReference type="Rhea" id="RHEA:46608"/>
        <dbReference type="Rhea" id="RHEA-COMP:11060"/>
        <dbReference type="Rhea" id="RHEA-COMP:11605"/>
        <dbReference type="ChEBI" id="CHEBI:15378"/>
        <dbReference type="ChEBI" id="CHEBI:30013"/>
        <dbReference type="ChEBI" id="CHEBI:30616"/>
        <dbReference type="ChEBI" id="CHEBI:61977"/>
        <dbReference type="ChEBI" id="CHEBI:456216"/>
        <dbReference type="EC" id="2.7.11.1"/>
    </reaction>
</comment>
<keyword evidence="8 11" id="KW-0067">ATP-binding</keyword>
<gene>
    <name evidence="11" type="primary">srkA</name>
    <name evidence="13" type="ORF">SAMN04488052_101439</name>
</gene>
<evidence type="ECO:0000256" key="6">
    <source>
        <dbReference type="ARBA" id="ARBA00022741"/>
    </source>
</evidence>
<dbReference type="RefSeq" id="WP_091639534.1">
    <property type="nucleotide sequence ID" value="NZ_FOEG01000001.1"/>
</dbReference>
<dbReference type="InterPro" id="IPR011009">
    <property type="entry name" value="Kinase-like_dom_sf"/>
</dbReference>
<evidence type="ECO:0000256" key="3">
    <source>
        <dbReference type="ARBA" id="ARBA00022553"/>
    </source>
</evidence>
<dbReference type="InterPro" id="IPR032882">
    <property type="entry name" value="SrkA/RdoA"/>
</dbReference>
<dbReference type="GO" id="GO:0000287">
    <property type="term" value="F:magnesium ion binding"/>
    <property type="evidence" value="ECO:0007669"/>
    <property type="project" value="UniProtKB-UniRule"/>
</dbReference>
<comment type="catalytic activity">
    <reaction evidence="11">
        <text>L-seryl-[protein] + ATP = O-phospho-L-seryl-[protein] + ADP + H(+)</text>
        <dbReference type="Rhea" id="RHEA:17989"/>
        <dbReference type="Rhea" id="RHEA-COMP:9863"/>
        <dbReference type="Rhea" id="RHEA-COMP:11604"/>
        <dbReference type="ChEBI" id="CHEBI:15378"/>
        <dbReference type="ChEBI" id="CHEBI:29999"/>
        <dbReference type="ChEBI" id="CHEBI:30616"/>
        <dbReference type="ChEBI" id="CHEBI:83421"/>
        <dbReference type="ChEBI" id="CHEBI:456216"/>
        <dbReference type="EC" id="2.7.11.1"/>
    </reaction>
</comment>
<dbReference type="GO" id="GO:0106310">
    <property type="term" value="F:protein serine kinase activity"/>
    <property type="evidence" value="ECO:0007669"/>
    <property type="project" value="RHEA"/>
</dbReference>
<comment type="cofactor">
    <cofactor evidence="11">
        <name>Mg(2+)</name>
        <dbReference type="ChEBI" id="CHEBI:18420"/>
    </cofactor>
</comment>
<comment type="subunit">
    <text evidence="11">Monomer.</text>
</comment>
<feature type="site" description="ATP" evidence="11">
    <location>
        <position position="38"/>
    </location>
</feature>
<evidence type="ECO:0000313" key="13">
    <source>
        <dbReference type="EMBL" id="SEO50850.1"/>
    </source>
</evidence>
<comment type="subcellular location">
    <subcellularLocation>
        <location evidence="11">Cytoplasm</location>
    </subcellularLocation>
</comment>
<proteinExistence type="inferred from homology"/>
<dbReference type="EMBL" id="FOEG01000001">
    <property type="protein sequence ID" value="SEO50850.1"/>
    <property type="molecule type" value="Genomic_DNA"/>
</dbReference>
<dbReference type="EC" id="2.7.11.1" evidence="11"/>
<keyword evidence="1 11" id="KW-0963">Cytoplasm</keyword>
<comment type="function">
    <text evidence="11">A protein kinase that phosphorylates Ser and Thr residues. Probably acts to suppress the effects of stress linked to accumulation of reactive oxygen species. Probably involved in the extracytoplasmic stress response.</text>
</comment>
<evidence type="ECO:0000256" key="1">
    <source>
        <dbReference type="ARBA" id="ARBA00022490"/>
    </source>
</evidence>
<dbReference type="Gene3D" id="1.20.1270.170">
    <property type="match status" value="1"/>
</dbReference>
<dbReference type="HAMAP" id="MF_01497">
    <property type="entry name" value="SrkA_kinase"/>
    <property type="match status" value="1"/>
</dbReference>
<keyword evidence="9 11" id="KW-0460">Magnesium</keyword>
<evidence type="ECO:0000256" key="11">
    <source>
        <dbReference type="HAMAP-Rule" id="MF_01497"/>
    </source>
</evidence>
<dbReference type="Pfam" id="PF01636">
    <property type="entry name" value="APH"/>
    <property type="match status" value="1"/>
</dbReference>
<protein>
    <recommendedName>
        <fullName evidence="11">Stress response kinase A</fullName>
        <ecNumber evidence="11">2.7.11.1</ecNumber>
    </recommendedName>
    <alternativeName>
        <fullName evidence="11">Serine/threonine-protein kinase SrkA</fullName>
    </alternativeName>
</protein>
<dbReference type="GO" id="GO:0005524">
    <property type="term" value="F:ATP binding"/>
    <property type="evidence" value="ECO:0007669"/>
    <property type="project" value="UniProtKB-UniRule"/>
</dbReference>
<comment type="similarity">
    <text evidence="11">Belongs to the SrkA/RdoA protein kinase family.</text>
</comment>
<evidence type="ECO:0000256" key="10">
    <source>
        <dbReference type="ARBA" id="ARBA00023016"/>
    </source>
</evidence>
<keyword evidence="7 11" id="KW-0418">Kinase</keyword>
<dbReference type="Proteomes" id="UP000199657">
    <property type="component" value="Unassembled WGS sequence"/>
</dbReference>
<sequence>MQQTISETPYADLGPEIVLDAVDSLGLEADGRLLALNSYENRVYQIGREDGPPLVGKFYREGRWSDAAILEEHAFTIELSEREIPVVAPLAFNGTTLHYYEGFRFALFPRQGGRLPDLDNQQAREWIGRFMGRLHMVGGMHAFQARPTLTSTRMGHDPVAYITGHGLIPPSLESAYATLAADVLQRVDAAFERAGDYAHIRLHGDCHPGNILWTDDGPHFVDLDDAMNGPAIQDLWMLISGDRVEMTRQLDEILEGYEDFASLDPRQLHLVEALRTLRMIHFSFWLAKRWNDPAFPPAFPWFASERYWEEQILALREQAALLDEPPLQL</sequence>
<keyword evidence="10 11" id="KW-0346">Stress response</keyword>
<dbReference type="InterPro" id="IPR002575">
    <property type="entry name" value="Aminoglycoside_PTrfase"/>
</dbReference>
<feature type="active site" description="Proton acceptor" evidence="11">
    <location>
        <position position="205"/>
    </location>
</feature>
<evidence type="ECO:0000313" key="14">
    <source>
        <dbReference type="Proteomes" id="UP000199657"/>
    </source>
</evidence>
<evidence type="ECO:0000259" key="12">
    <source>
        <dbReference type="Pfam" id="PF01636"/>
    </source>
</evidence>
<keyword evidence="14" id="KW-1185">Reference proteome</keyword>
<keyword evidence="3 11" id="KW-0597">Phosphoprotein</keyword>
<dbReference type="NCBIfam" id="NF008738">
    <property type="entry name" value="PRK11768.1"/>
    <property type="match status" value="1"/>
</dbReference>